<gene>
    <name evidence="9" type="ORF">EB834_06000</name>
</gene>
<feature type="transmembrane region" description="Helical" evidence="8">
    <location>
        <begin position="30"/>
        <end position="52"/>
    </location>
</feature>
<dbReference type="InterPro" id="IPR045324">
    <property type="entry name" value="Small_multidrug_res"/>
</dbReference>
<proteinExistence type="inferred from homology"/>
<evidence type="ECO:0000256" key="7">
    <source>
        <dbReference type="RuleBase" id="RU003942"/>
    </source>
</evidence>
<evidence type="ECO:0000256" key="1">
    <source>
        <dbReference type="ARBA" id="ARBA00004651"/>
    </source>
</evidence>
<protein>
    <submittedName>
        <fullName evidence="9">QacE family quaternary ammonium compound efflux SMR transporter</fullName>
    </submittedName>
</protein>
<accession>A0A4Z0KLH4</accession>
<evidence type="ECO:0000256" key="8">
    <source>
        <dbReference type="SAM" id="Phobius"/>
    </source>
</evidence>
<dbReference type="InterPro" id="IPR037185">
    <property type="entry name" value="EmrE-like"/>
</dbReference>
<evidence type="ECO:0000256" key="6">
    <source>
        <dbReference type="ARBA" id="ARBA00023136"/>
    </source>
</evidence>
<dbReference type="Gene3D" id="1.10.3730.20">
    <property type="match status" value="1"/>
</dbReference>
<dbReference type="AlphaFoldDB" id="A0A4Z0KLH4"/>
<dbReference type="SUPFAM" id="SSF103481">
    <property type="entry name" value="Multidrug resistance efflux transporter EmrE"/>
    <property type="match status" value="1"/>
</dbReference>
<dbReference type="InterPro" id="IPR000390">
    <property type="entry name" value="Small_drug/metabolite_transptr"/>
</dbReference>
<keyword evidence="3" id="KW-1003">Cell membrane</keyword>
<evidence type="ECO:0000256" key="2">
    <source>
        <dbReference type="ARBA" id="ARBA00022448"/>
    </source>
</evidence>
<dbReference type="Proteomes" id="UP000297736">
    <property type="component" value="Unassembled WGS sequence"/>
</dbReference>
<evidence type="ECO:0000256" key="4">
    <source>
        <dbReference type="ARBA" id="ARBA00022692"/>
    </source>
</evidence>
<comment type="caution">
    <text evidence="9">The sequence shown here is derived from an EMBL/GenBank/DDBJ whole genome shotgun (WGS) entry which is preliminary data.</text>
</comment>
<reference evidence="9 10" key="1">
    <citation type="submission" date="2018-10" db="EMBL/GenBank/DDBJ databases">
        <title>Brevibacterium genomes from Austrain hard cheese rinds.</title>
        <authorList>
            <person name="Anast J.M."/>
            <person name="Dzieciol M."/>
            <person name="Schultz D.L."/>
            <person name="Mann E."/>
            <person name="Wagner M."/>
            <person name="Schmitz-Esser S."/>
        </authorList>
    </citation>
    <scope>NUCLEOTIDE SEQUENCE [LARGE SCALE GENOMIC DNA]</scope>
    <source>
        <strain evidence="9 10">L261</strain>
    </source>
</reference>
<evidence type="ECO:0000256" key="5">
    <source>
        <dbReference type="ARBA" id="ARBA00022989"/>
    </source>
</evidence>
<dbReference type="EMBL" id="RHFF01000004">
    <property type="protein sequence ID" value="TGD39767.1"/>
    <property type="molecule type" value="Genomic_DNA"/>
</dbReference>
<organism evidence="9 10">
    <name type="scientific">Brevibacterium aurantiacum</name>
    <dbReference type="NCBI Taxonomy" id="273384"/>
    <lineage>
        <taxon>Bacteria</taxon>
        <taxon>Bacillati</taxon>
        <taxon>Actinomycetota</taxon>
        <taxon>Actinomycetes</taxon>
        <taxon>Micrococcales</taxon>
        <taxon>Brevibacteriaceae</taxon>
        <taxon>Brevibacterium</taxon>
    </lineage>
</organism>
<keyword evidence="6 8" id="KW-0472">Membrane</keyword>
<feature type="transmembrane region" description="Helical" evidence="8">
    <location>
        <begin position="84"/>
        <end position="102"/>
    </location>
</feature>
<dbReference type="GO" id="GO:0022857">
    <property type="term" value="F:transmembrane transporter activity"/>
    <property type="evidence" value="ECO:0007669"/>
    <property type="project" value="InterPro"/>
</dbReference>
<dbReference type="PANTHER" id="PTHR30561:SF1">
    <property type="entry name" value="MULTIDRUG TRANSPORTER EMRE"/>
    <property type="match status" value="1"/>
</dbReference>
<keyword evidence="4 7" id="KW-0812">Transmembrane</keyword>
<dbReference type="GO" id="GO:0005886">
    <property type="term" value="C:plasma membrane"/>
    <property type="evidence" value="ECO:0007669"/>
    <property type="project" value="UniProtKB-SubCell"/>
</dbReference>
<name>A0A4Z0KLH4_BREAU</name>
<comment type="subcellular location">
    <subcellularLocation>
        <location evidence="1 7">Cell membrane</location>
        <topology evidence="1 7">Multi-pass membrane protein</topology>
    </subcellularLocation>
</comment>
<comment type="similarity">
    <text evidence="7">Belongs to the drug/metabolite transporter (DMT) superfamily. Small multidrug resistance (SMR) (TC 2.A.7.1) family.</text>
</comment>
<evidence type="ECO:0000313" key="10">
    <source>
        <dbReference type="Proteomes" id="UP000297736"/>
    </source>
</evidence>
<sequence length="114" mass="12159">MKIWLFLAAAIAFEVTGSLSMKAGLDHPAWYILTAIGYAGAFTFIIFVLRLGMPLGVSYGIWAASGVALTAIFSMQIFGEPLTLMMIGGIVLIILGVLAVELGSHTSHKKQETV</sequence>
<keyword evidence="2" id="KW-0813">Transport</keyword>
<dbReference type="PANTHER" id="PTHR30561">
    <property type="entry name" value="SMR FAMILY PROTON-DEPENDENT DRUG EFFLUX TRANSPORTER SUGE"/>
    <property type="match status" value="1"/>
</dbReference>
<feature type="transmembrane region" description="Helical" evidence="8">
    <location>
        <begin position="59"/>
        <end position="78"/>
    </location>
</feature>
<evidence type="ECO:0000313" key="9">
    <source>
        <dbReference type="EMBL" id="TGD39767.1"/>
    </source>
</evidence>
<keyword evidence="5 8" id="KW-1133">Transmembrane helix</keyword>
<evidence type="ECO:0000256" key="3">
    <source>
        <dbReference type="ARBA" id="ARBA00022475"/>
    </source>
</evidence>
<dbReference type="Pfam" id="PF00893">
    <property type="entry name" value="Multi_Drug_Res"/>
    <property type="match status" value="1"/>
</dbReference>